<dbReference type="FunFam" id="3.40.640.10:FF:000033">
    <property type="entry name" value="Aspartate aminotransferase"/>
    <property type="match status" value="1"/>
</dbReference>
<comment type="cofactor">
    <cofactor evidence="1">
        <name>pyridoxal 5'-phosphate</name>
        <dbReference type="ChEBI" id="CHEBI:597326"/>
    </cofactor>
</comment>
<organism evidence="7 8">
    <name type="scientific">Parvicella tangerina</name>
    <dbReference type="NCBI Taxonomy" id="2829795"/>
    <lineage>
        <taxon>Bacteria</taxon>
        <taxon>Pseudomonadati</taxon>
        <taxon>Bacteroidota</taxon>
        <taxon>Flavobacteriia</taxon>
        <taxon>Flavobacteriales</taxon>
        <taxon>Parvicellaceae</taxon>
        <taxon>Parvicella</taxon>
    </lineage>
</organism>
<dbReference type="NCBIfam" id="NF006569">
    <property type="entry name" value="PRK09082.1"/>
    <property type="match status" value="1"/>
</dbReference>
<comment type="similarity">
    <text evidence="2">Belongs to the class-I pyridoxal-phosphate-dependent aminotransferase family.</text>
</comment>
<dbReference type="PANTHER" id="PTHR43807">
    <property type="entry name" value="FI04487P"/>
    <property type="match status" value="1"/>
</dbReference>
<dbReference type="RefSeq" id="WP_258540348.1">
    <property type="nucleotide sequence ID" value="NZ_OU015584.1"/>
</dbReference>
<dbReference type="InterPro" id="IPR015422">
    <property type="entry name" value="PyrdxlP-dep_Trfase_small"/>
</dbReference>
<protein>
    <submittedName>
        <fullName evidence="7">Methionine aminotransferase</fullName>
        <ecNumber evidence="7">2.6.1.88</ecNumber>
    </submittedName>
</protein>
<dbReference type="KEGG" id="ptan:CRYO30217_00103"/>
<evidence type="ECO:0000259" key="6">
    <source>
        <dbReference type="Pfam" id="PF00155"/>
    </source>
</evidence>
<dbReference type="SUPFAM" id="SSF53383">
    <property type="entry name" value="PLP-dependent transferases"/>
    <property type="match status" value="1"/>
</dbReference>
<name>A0A916JJP9_9FLAO</name>
<proteinExistence type="inferred from homology"/>
<dbReference type="Gene3D" id="3.90.1150.10">
    <property type="entry name" value="Aspartate Aminotransferase, domain 1"/>
    <property type="match status" value="1"/>
</dbReference>
<dbReference type="AlphaFoldDB" id="A0A916JJP9"/>
<dbReference type="EMBL" id="OU015584">
    <property type="protein sequence ID" value="CAG5076420.1"/>
    <property type="molecule type" value="Genomic_DNA"/>
</dbReference>
<dbReference type="EC" id="2.6.1.88" evidence="7"/>
<keyword evidence="8" id="KW-1185">Reference proteome</keyword>
<sequence length="385" mass="43497">MLKYPHTISSKLPEVGTTIFTKMSALANKHQAINLSQGFPDFPIDEKLIDLVHKNMKEGFNQYAPMQGALPLREVIANKLESSYGVKYCPDEEITVTAGATEGIYSAIAAFVKDEDEVVVFTPAYDCYVPAIKVHGGRPVFVQMSAPDYKIDWEHVKKVVNAKTRMIIINTPHNPTGTVLEKTDLEELEKIVAGKEIIVLSDEVYEHIIFDQVPHESACGYEELRNQTMAVFSFGKTFHVTGWKLGYVVGPSLLMTEFRKVHQFNVFSCNHPFQLGIAEYMQDANNYLAVSSFYEEKRNTFLNAIEGSRFKPLKCSGTYFQLLSYEGITDENDIEFAERLTIEHGIASIPVSVFYNTKLNEQVLRFCFAKEDETLEKAGQILRAI</sequence>
<dbReference type="PANTHER" id="PTHR43807:SF20">
    <property type="entry name" value="FI04487P"/>
    <property type="match status" value="1"/>
</dbReference>
<dbReference type="InterPro" id="IPR004839">
    <property type="entry name" value="Aminotransferase_I/II_large"/>
</dbReference>
<evidence type="ECO:0000256" key="5">
    <source>
        <dbReference type="ARBA" id="ARBA00022898"/>
    </source>
</evidence>
<dbReference type="InterPro" id="IPR051326">
    <property type="entry name" value="Kynurenine-oxoglutarate_AT"/>
</dbReference>
<dbReference type="InterPro" id="IPR015421">
    <property type="entry name" value="PyrdxlP-dep_Trfase_major"/>
</dbReference>
<dbReference type="GO" id="GO:0016212">
    <property type="term" value="F:kynurenine-oxoglutarate transaminase activity"/>
    <property type="evidence" value="ECO:0007669"/>
    <property type="project" value="TreeGrafter"/>
</dbReference>
<evidence type="ECO:0000313" key="7">
    <source>
        <dbReference type="EMBL" id="CAG5076420.1"/>
    </source>
</evidence>
<keyword evidence="4 7" id="KW-0808">Transferase</keyword>
<evidence type="ECO:0000256" key="3">
    <source>
        <dbReference type="ARBA" id="ARBA00022576"/>
    </source>
</evidence>
<dbReference type="GO" id="GO:0005737">
    <property type="term" value="C:cytoplasm"/>
    <property type="evidence" value="ECO:0007669"/>
    <property type="project" value="TreeGrafter"/>
</dbReference>
<dbReference type="Gene3D" id="3.40.640.10">
    <property type="entry name" value="Type I PLP-dependent aspartate aminotransferase-like (Major domain)"/>
    <property type="match status" value="1"/>
</dbReference>
<evidence type="ECO:0000256" key="4">
    <source>
        <dbReference type="ARBA" id="ARBA00022679"/>
    </source>
</evidence>
<accession>A0A916JJP9</accession>
<gene>
    <name evidence="7" type="primary">ybdL</name>
    <name evidence="7" type="ORF">CRYO30217_00103</name>
</gene>
<dbReference type="CDD" id="cd00609">
    <property type="entry name" value="AAT_like"/>
    <property type="match status" value="1"/>
</dbReference>
<evidence type="ECO:0000313" key="8">
    <source>
        <dbReference type="Proteomes" id="UP000683507"/>
    </source>
</evidence>
<dbReference type="Proteomes" id="UP000683507">
    <property type="component" value="Chromosome"/>
</dbReference>
<dbReference type="Pfam" id="PF00155">
    <property type="entry name" value="Aminotran_1_2"/>
    <property type="match status" value="1"/>
</dbReference>
<keyword evidence="5" id="KW-0663">Pyridoxal phosphate</keyword>
<dbReference type="GO" id="GO:0030170">
    <property type="term" value="F:pyridoxal phosphate binding"/>
    <property type="evidence" value="ECO:0007669"/>
    <property type="project" value="InterPro"/>
</dbReference>
<dbReference type="InterPro" id="IPR015424">
    <property type="entry name" value="PyrdxlP-dep_Trfase"/>
</dbReference>
<keyword evidence="3 7" id="KW-0032">Aminotransferase</keyword>
<evidence type="ECO:0000256" key="1">
    <source>
        <dbReference type="ARBA" id="ARBA00001933"/>
    </source>
</evidence>
<evidence type="ECO:0000256" key="2">
    <source>
        <dbReference type="ARBA" id="ARBA00007441"/>
    </source>
</evidence>
<reference evidence="7" key="1">
    <citation type="submission" date="2021-04" db="EMBL/GenBank/DDBJ databases">
        <authorList>
            <person name="Rodrigo-Torres L."/>
            <person name="Arahal R. D."/>
            <person name="Lucena T."/>
        </authorList>
    </citation>
    <scope>NUCLEOTIDE SEQUENCE</scope>
    <source>
        <strain evidence="7">AS29M-1</strain>
    </source>
</reference>
<dbReference type="GO" id="GO:0010326">
    <property type="term" value="F:methionine-oxo-acid transaminase activity"/>
    <property type="evidence" value="ECO:0007669"/>
    <property type="project" value="UniProtKB-EC"/>
</dbReference>
<feature type="domain" description="Aminotransferase class I/classII large" evidence="6">
    <location>
        <begin position="32"/>
        <end position="378"/>
    </location>
</feature>